<keyword evidence="2" id="KW-1185">Reference proteome</keyword>
<evidence type="ECO:0000313" key="1">
    <source>
        <dbReference type="EMBL" id="MBD0832859.1"/>
    </source>
</evidence>
<sequence>MKQVLVIFVIISMLTSCKNDNKFEDDIAKIKIHTNIERFDTLFAAVTSSTLPKLKNDYPFMFSKKYTDSFWLDKVTDTLQVELFKEVAKTFSDFEEIEKDIELLFKHLKYYFPEFKTPRVITVTSDVDYRNRVIVTDTIDLIALDNYLGPDHDFYQSIPVYIREDFRKERMVVDLAGEYAKRYIYPVATKTFLDEMIYYGKLLYFKERMVPFVSEAVRLGYTVDELEWAQVNESEIWRHFVEHEMLYSTDSKLSERFIEAAPFSKFYLEGIDTESPGQLGQYIGLQIVRAYMDNNEVLMKDMLITQTDEIFNKSKFKPRK</sequence>
<dbReference type="EMBL" id="JACVXB010000005">
    <property type="protein sequence ID" value="MBD0832859.1"/>
    <property type="molecule type" value="Genomic_DNA"/>
</dbReference>
<dbReference type="RefSeq" id="WP_188230649.1">
    <property type="nucleotide sequence ID" value="NZ_JACVXB010000005.1"/>
</dbReference>
<accession>A0A8J6UDF5</accession>
<dbReference type="InterPro" id="IPR019853">
    <property type="entry name" value="GldB-like"/>
</dbReference>
<dbReference type="NCBIfam" id="TIGR03514">
    <property type="entry name" value="GldB_lipo"/>
    <property type="match status" value="1"/>
</dbReference>
<reference evidence="1 2" key="1">
    <citation type="submission" date="2020-09" db="EMBL/GenBank/DDBJ databases">
        <title>TT11 complete genome.</title>
        <authorList>
            <person name="Wu Z."/>
        </authorList>
    </citation>
    <scope>NUCLEOTIDE SEQUENCE [LARGE SCALE GENOMIC DNA]</scope>
    <source>
        <strain evidence="1 2">TT11</strain>
    </source>
</reference>
<protein>
    <submittedName>
        <fullName evidence="1">Gliding motility lipoprotein GldB</fullName>
    </submittedName>
</protein>
<proteinExistence type="predicted"/>
<evidence type="ECO:0000313" key="2">
    <source>
        <dbReference type="Proteomes" id="UP000600588"/>
    </source>
</evidence>
<gene>
    <name evidence="1" type="primary">gldB</name>
    <name evidence="1" type="ORF">ICJ83_12010</name>
</gene>
<organism evidence="1 2">
    <name type="scientific">Aestuariibaculum sediminum</name>
    <dbReference type="NCBI Taxonomy" id="2770637"/>
    <lineage>
        <taxon>Bacteria</taxon>
        <taxon>Pseudomonadati</taxon>
        <taxon>Bacteroidota</taxon>
        <taxon>Flavobacteriia</taxon>
        <taxon>Flavobacteriales</taxon>
        <taxon>Flavobacteriaceae</taxon>
    </lineage>
</organism>
<keyword evidence="1" id="KW-0449">Lipoprotein</keyword>
<name>A0A8J6UDF5_9FLAO</name>
<comment type="caution">
    <text evidence="1">The sequence shown here is derived from an EMBL/GenBank/DDBJ whole genome shotgun (WGS) entry which is preliminary data.</text>
</comment>
<dbReference type="PROSITE" id="PS51257">
    <property type="entry name" value="PROKAR_LIPOPROTEIN"/>
    <property type="match status" value="1"/>
</dbReference>
<dbReference type="Pfam" id="PF25594">
    <property type="entry name" value="GldB_lipo"/>
    <property type="match status" value="1"/>
</dbReference>
<dbReference type="Proteomes" id="UP000600588">
    <property type="component" value="Unassembled WGS sequence"/>
</dbReference>
<dbReference type="AlphaFoldDB" id="A0A8J6UDF5"/>